<dbReference type="STRING" id="1469647.BC351_33505"/>
<name>A0A1V4HEV7_9BACL</name>
<gene>
    <name evidence="1" type="ORF">BC351_33505</name>
</gene>
<dbReference type="OrthoDB" id="2646391at2"/>
<sequence length="247" mass="27561">MNIFRGETEHSWIHLSEIEAEKIELWNAAFTKTGIDRNNATLPFRLVEIQRQEQLNKEKSLIVVAKEEVDSFSKTISNPHLIIFANLNGVALAFTGPENIVNILESVNVGMGTSFALEHAGINAISLSMQLDALVAVQGLEHSMTFFSKWNCMCSPIKLGNELRGFLNISVSLTENLSFVASLLKRLISDIESRLMLADPMSKQALIYEHFDLFSLTKREKEIAFGWLQNQSALQISLALGITEAHA</sequence>
<keyword evidence="2" id="KW-1185">Reference proteome</keyword>
<dbReference type="EMBL" id="MBTG01000027">
    <property type="protein sequence ID" value="OPH52079.1"/>
    <property type="molecule type" value="Genomic_DNA"/>
</dbReference>
<dbReference type="InterPro" id="IPR029016">
    <property type="entry name" value="GAF-like_dom_sf"/>
</dbReference>
<dbReference type="AlphaFoldDB" id="A0A1V4HEV7"/>
<evidence type="ECO:0000313" key="2">
    <source>
        <dbReference type="Proteomes" id="UP000190626"/>
    </source>
</evidence>
<organism evidence="1 2">
    <name type="scientific">Paenibacillus ferrarius</name>
    <dbReference type="NCBI Taxonomy" id="1469647"/>
    <lineage>
        <taxon>Bacteria</taxon>
        <taxon>Bacillati</taxon>
        <taxon>Bacillota</taxon>
        <taxon>Bacilli</taxon>
        <taxon>Bacillales</taxon>
        <taxon>Paenibacillaceae</taxon>
        <taxon>Paenibacillus</taxon>
    </lineage>
</organism>
<accession>A0A1V4HEV7</accession>
<protein>
    <submittedName>
        <fullName evidence="1">Uncharacterized protein</fullName>
    </submittedName>
</protein>
<reference evidence="2" key="1">
    <citation type="submission" date="2016-07" db="EMBL/GenBank/DDBJ databases">
        <authorList>
            <person name="Florea S."/>
            <person name="Webb J.S."/>
            <person name="Jaromczyk J."/>
            <person name="Schardl C.L."/>
        </authorList>
    </citation>
    <scope>NUCLEOTIDE SEQUENCE [LARGE SCALE GENOMIC DNA]</scope>
    <source>
        <strain evidence="2">CY1</strain>
    </source>
</reference>
<dbReference type="RefSeq" id="WP_079416534.1">
    <property type="nucleotide sequence ID" value="NZ_MBTG01000027.1"/>
</dbReference>
<comment type="caution">
    <text evidence="1">The sequence shown here is derived from an EMBL/GenBank/DDBJ whole genome shotgun (WGS) entry which is preliminary data.</text>
</comment>
<proteinExistence type="predicted"/>
<dbReference type="Proteomes" id="UP000190626">
    <property type="component" value="Unassembled WGS sequence"/>
</dbReference>
<evidence type="ECO:0000313" key="1">
    <source>
        <dbReference type="EMBL" id="OPH52079.1"/>
    </source>
</evidence>
<dbReference type="Gene3D" id="3.30.450.40">
    <property type="match status" value="1"/>
</dbReference>